<dbReference type="Proteomes" id="UP001432322">
    <property type="component" value="Unassembled WGS sequence"/>
</dbReference>
<evidence type="ECO:0000313" key="13">
    <source>
        <dbReference type="Proteomes" id="UP001432322"/>
    </source>
</evidence>
<sequence>RACAAFFKRTKIAGRSYLCRQGDGKCVFRKHERFMCRSCRFDKCVTFGLQYDNPRKRKTRAELDAEKESSLSTEERGGGTERAPVGTDDTESALDQSAASTSTFSPSLSTSLLDAVALAYQKFFERRLAHERQIVAKHRLRYFHHPTETFYTSSVKSYFEVFQMTIEESVPLFQHLCEGLGPLTVDQKATLFKGFLGRYYMAEGAILSAKYYKGDNKFMTSLITCVDGDHLEEWVELGDNIERVDDFLSVLKGYGKAYTDMLATIHSIDDITEREFHAMIVLAFCDVDLSSDIPDSVIESAEEMRRKMYEELQNYYRTELKLNDFSQRFGHVMTLSHNMSEACMIMNEEMRMYATMFGLYSDNALLRELFFD</sequence>
<feature type="region of interest" description="Disordered" evidence="9">
    <location>
        <begin position="58"/>
        <end position="92"/>
    </location>
</feature>
<evidence type="ECO:0000259" key="10">
    <source>
        <dbReference type="PROSITE" id="PS51030"/>
    </source>
</evidence>
<dbReference type="GO" id="GO:0043565">
    <property type="term" value="F:sequence-specific DNA binding"/>
    <property type="evidence" value="ECO:0007669"/>
    <property type="project" value="InterPro"/>
</dbReference>
<evidence type="ECO:0008006" key="14">
    <source>
        <dbReference type="Google" id="ProtNLM"/>
    </source>
</evidence>
<name>A0AAV5VV45_9BILA</name>
<dbReference type="Pfam" id="PF00105">
    <property type="entry name" value="zf-C4"/>
    <property type="match status" value="1"/>
</dbReference>
<reference evidence="12" key="1">
    <citation type="submission" date="2023-10" db="EMBL/GenBank/DDBJ databases">
        <title>Genome assembly of Pristionchus species.</title>
        <authorList>
            <person name="Yoshida K."/>
            <person name="Sommer R.J."/>
        </authorList>
    </citation>
    <scope>NUCLEOTIDE SEQUENCE</scope>
    <source>
        <strain evidence="12">RS5133</strain>
    </source>
</reference>
<evidence type="ECO:0000259" key="11">
    <source>
        <dbReference type="PROSITE" id="PS51843"/>
    </source>
</evidence>
<keyword evidence="8" id="KW-0539">Nucleus</keyword>
<evidence type="ECO:0000256" key="3">
    <source>
        <dbReference type="ARBA" id="ARBA00022833"/>
    </source>
</evidence>
<feature type="non-terminal residue" evidence="12">
    <location>
        <position position="1"/>
    </location>
</feature>
<evidence type="ECO:0000256" key="4">
    <source>
        <dbReference type="ARBA" id="ARBA00023015"/>
    </source>
</evidence>
<dbReference type="EMBL" id="BTSY01000004">
    <property type="protein sequence ID" value="GMT22123.1"/>
    <property type="molecule type" value="Genomic_DNA"/>
</dbReference>
<keyword evidence="5" id="KW-0238">DNA-binding</keyword>
<keyword evidence="3" id="KW-0862">Zinc</keyword>
<proteinExistence type="predicted"/>
<dbReference type="GO" id="GO:0003700">
    <property type="term" value="F:DNA-binding transcription factor activity"/>
    <property type="evidence" value="ECO:0007669"/>
    <property type="project" value="InterPro"/>
</dbReference>
<protein>
    <recommendedName>
        <fullName evidence="14">Nuclear receptor</fullName>
    </recommendedName>
</protein>
<dbReference type="GO" id="GO:0005634">
    <property type="term" value="C:nucleus"/>
    <property type="evidence" value="ECO:0007669"/>
    <property type="project" value="TreeGrafter"/>
</dbReference>
<dbReference type="Pfam" id="PF00104">
    <property type="entry name" value="Hormone_recep"/>
    <property type="match status" value="1"/>
</dbReference>
<dbReference type="PANTHER" id="PTHR46011:SF6">
    <property type="entry name" value="HIGH ZINC ACTIVATED NUCLEAR RECEPTOR PROTEIN"/>
    <property type="match status" value="1"/>
</dbReference>
<feature type="non-terminal residue" evidence="12">
    <location>
        <position position="372"/>
    </location>
</feature>
<dbReference type="InterPro" id="IPR035500">
    <property type="entry name" value="NHR-like_dom_sf"/>
</dbReference>
<organism evidence="12 13">
    <name type="scientific">Pristionchus fissidentatus</name>
    <dbReference type="NCBI Taxonomy" id="1538716"/>
    <lineage>
        <taxon>Eukaryota</taxon>
        <taxon>Metazoa</taxon>
        <taxon>Ecdysozoa</taxon>
        <taxon>Nematoda</taxon>
        <taxon>Chromadorea</taxon>
        <taxon>Rhabditida</taxon>
        <taxon>Rhabditina</taxon>
        <taxon>Diplogasteromorpha</taxon>
        <taxon>Diplogasteroidea</taxon>
        <taxon>Neodiplogasteridae</taxon>
        <taxon>Pristionchus</taxon>
    </lineage>
</organism>
<keyword evidence="13" id="KW-1185">Reference proteome</keyword>
<dbReference type="PANTHER" id="PTHR46011">
    <property type="entry name" value="NUCLEAR HORMONE RECEPTOR FAMILY MEMBER NHR-86-RELATED"/>
    <property type="match status" value="1"/>
</dbReference>
<dbReference type="Gene3D" id="1.10.565.10">
    <property type="entry name" value="Retinoid X Receptor"/>
    <property type="match status" value="1"/>
</dbReference>
<evidence type="ECO:0000256" key="5">
    <source>
        <dbReference type="ARBA" id="ARBA00023125"/>
    </source>
</evidence>
<evidence type="ECO:0000256" key="1">
    <source>
        <dbReference type="ARBA" id="ARBA00022723"/>
    </source>
</evidence>
<gene>
    <name evidence="12" type="ORF">PFISCL1PPCAC_13420</name>
</gene>
<dbReference type="SUPFAM" id="SSF57716">
    <property type="entry name" value="Glucocorticoid receptor-like (DNA-binding domain)"/>
    <property type="match status" value="1"/>
</dbReference>
<dbReference type="InterPro" id="IPR000536">
    <property type="entry name" value="Nucl_hrmn_rcpt_lig-bd"/>
</dbReference>
<keyword evidence="6" id="KW-0804">Transcription</keyword>
<dbReference type="InterPro" id="IPR013088">
    <property type="entry name" value="Znf_NHR/GATA"/>
</dbReference>
<evidence type="ECO:0000256" key="6">
    <source>
        <dbReference type="ARBA" id="ARBA00023163"/>
    </source>
</evidence>
<evidence type="ECO:0000256" key="7">
    <source>
        <dbReference type="ARBA" id="ARBA00023170"/>
    </source>
</evidence>
<evidence type="ECO:0000256" key="9">
    <source>
        <dbReference type="SAM" id="MobiDB-lite"/>
    </source>
</evidence>
<dbReference type="PROSITE" id="PS51843">
    <property type="entry name" value="NR_LBD"/>
    <property type="match status" value="1"/>
</dbReference>
<accession>A0AAV5VV45</accession>
<feature type="compositionally biased region" description="Basic and acidic residues" evidence="9">
    <location>
        <begin position="60"/>
        <end position="79"/>
    </location>
</feature>
<dbReference type="GO" id="GO:0008270">
    <property type="term" value="F:zinc ion binding"/>
    <property type="evidence" value="ECO:0007669"/>
    <property type="project" value="UniProtKB-KW"/>
</dbReference>
<feature type="domain" description="NR LBD" evidence="11">
    <location>
        <begin position="132"/>
        <end position="372"/>
    </location>
</feature>
<dbReference type="Gene3D" id="3.30.50.10">
    <property type="entry name" value="Erythroid Transcription Factor GATA-1, subunit A"/>
    <property type="match status" value="1"/>
</dbReference>
<comment type="caution">
    <text evidence="12">The sequence shown here is derived from an EMBL/GenBank/DDBJ whole genome shotgun (WGS) entry which is preliminary data.</text>
</comment>
<keyword evidence="7" id="KW-0675">Receptor</keyword>
<evidence type="ECO:0000256" key="2">
    <source>
        <dbReference type="ARBA" id="ARBA00022771"/>
    </source>
</evidence>
<dbReference type="AlphaFoldDB" id="A0AAV5VV45"/>
<feature type="domain" description="Nuclear receptor" evidence="10">
    <location>
        <begin position="1"/>
        <end position="56"/>
    </location>
</feature>
<evidence type="ECO:0000313" key="12">
    <source>
        <dbReference type="EMBL" id="GMT22123.1"/>
    </source>
</evidence>
<dbReference type="InterPro" id="IPR001628">
    <property type="entry name" value="Znf_hrmn_rcpt"/>
</dbReference>
<dbReference type="SUPFAM" id="SSF48508">
    <property type="entry name" value="Nuclear receptor ligand-binding domain"/>
    <property type="match status" value="1"/>
</dbReference>
<dbReference type="PROSITE" id="PS51030">
    <property type="entry name" value="NUCLEAR_REC_DBD_2"/>
    <property type="match status" value="1"/>
</dbReference>
<keyword evidence="2" id="KW-0863">Zinc-finger</keyword>
<keyword evidence="4" id="KW-0805">Transcription regulation</keyword>
<dbReference type="SMART" id="SM00399">
    <property type="entry name" value="ZnF_C4"/>
    <property type="match status" value="1"/>
</dbReference>
<evidence type="ECO:0000256" key="8">
    <source>
        <dbReference type="ARBA" id="ARBA00023242"/>
    </source>
</evidence>
<keyword evidence="1" id="KW-0479">Metal-binding</keyword>